<protein>
    <recommendedName>
        <fullName evidence="6">Beta-hexosaminidase</fullName>
        <ecNumber evidence="6">3.2.1.52</ecNumber>
    </recommendedName>
</protein>
<proteinExistence type="evidence at transcript level"/>
<gene>
    <name evidence="11" type="primary">HEX2</name>
</gene>
<evidence type="ECO:0000256" key="6">
    <source>
        <dbReference type="PIRNR" id="PIRNR001093"/>
    </source>
</evidence>
<dbReference type="EC" id="3.2.1.52" evidence="6"/>
<name>A0AA96J0N1_TETCI</name>
<dbReference type="InterPro" id="IPR029018">
    <property type="entry name" value="Hex-like_dom2"/>
</dbReference>
<keyword evidence="8" id="KW-0732">Signal</keyword>
<evidence type="ECO:0000256" key="8">
    <source>
        <dbReference type="SAM" id="SignalP"/>
    </source>
</evidence>
<feature type="active site" description="Proton donor" evidence="7">
    <location>
        <position position="340"/>
    </location>
</feature>
<evidence type="ECO:0000259" key="9">
    <source>
        <dbReference type="Pfam" id="PF00728"/>
    </source>
</evidence>
<evidence type="ECO:0000256" key="3">
    <source>
        <dbReference type="ARBA" id="ARBA00022801"/>
    </source>
</evidence>
<feature type="chain" id="PRO_5041729444" description="Beta-hexosaminidase" evidence="8">
    <location>
        <begin position="19"/>
        <end position="496"/>
    </location>
</feature>
<accession>A0AA96J0N1</accession>
<feature type="domain" description="Glycoside hydrolase family 20 catalytic" evidence="9">
    <location>
        <begin position="178"/>
        <end position="496"/>
    </location>
</feature>
<dbReference type="Pfam" id="PF14845">
    <property type="entry name" value="Glycohydro_20b2"/>
    <property type="match status" value="1"/>
</dbReference>
<comment type="catalytic activity">
    <reaction evidence="1 6">
        <text>Hydrolysis of terminal non-reducing N-acetyl-D-hexosamine residues in N-acetyl-beta-D-hexosaminides.</text>
        <dbReference type="EC" id="3.2.1.52"/>
    </reaction>
</comment>
<dbReference type="GO" id="GO:0006689">
    <property type="term" value="P:ganglioside catabolic process"/>
    <property type="evidence" value="ECO:0007669"/>
    <property type="project" value="TreeGrafter"/>
</dbReference>
<feature type="domain" description="Beta-hexosaminidase eukaryotic type N-terminal" evidence="10">
    <location>
        <begin position="39"/>
        <end position="155"/>
    </location>
</feature>
<dbReference type="InterPro" id="IPR025705">
    <property type="entry name" value="Beta_hexosaminidase_sua/sub"/>
</dbReference>
<dbReference type="PANTHER" id="PTHR22600:SF21">
    <property type="entry name" value="BETA-HEXOSAMINIDASE A"/>
    <property type="match status" value="1"/>
</dbReference>
<evidence type="ECO:0000256" key="5">
    <source>
        <dbReference type="ARBA" id="ARBA00023295"/>
    </source>
</evidence>
<evidence type="ECO:0000259" key="10">
    <source>
        <dbReference type="Pfam" id="PF14845"/>
    </source>
</evidence>
<sequence length="496" mass="57507">MIILLINLLLLCSTTVHSYITWIEARVPLQGNRPAPGTPWPLPKQLNQTEKTLFLNPMEFYFTTNGRFCDILDASLTRYRPIIFQDFNVSTVGFSDRPELRSLMVRVDNPQECGYPQLGDDESYTLVIPKNSSQAILQAKTVWGALRGLESFSQLVYHDDGSNQCIVNETFIDDWPEYPYRGMMIDTARHFIPLKILLLNLDAMAYNKLNVFHWHLVDDQAFPLESKVFPELTSSGAYTSKHVYTQEQVQLVIDYARMRGIRVLPEIDSPGHTKVYGKSHPELLTPCFVDGKSGVPNPPHHSDADILNPMRNETFQFMHQLFAEIKKLFKDQFIHLGMDEVYYACWTSNPDIQALMIANNWTKVNQVEQHYVRQTLKNIKDLQYKVMMWQDPVDNDVELSPDSVVEIWKDSELGEFETWDKYAAPIIRKGYRVVIAACWYLNYINYPYPGQFWEKHYQCKPRAFTNDADEKKRVIGGEACLWSEFADGTNILSRIW</sequence>
<evidence type="ECO:0000256" key="7">
    <source>
        <dbReference type="PIRSR" id="PIRSR001093-1"/>
    </source>
</evidence>
<dbReference type="EMBL" id="OR413560">
    <property type="protein sequence ID" value="WNL54692.1"/>
    <property type="molecule type" value="mRNA"/>
</dbReference>
<evidence type="ECO:0000256" key="2">
    <source>
        <dbReference type="ARBA" id="ARBA00006285"/>
    </source>
</evidence>
<dbReference type="Gene3D" id="3.20.20.80">
    <property type="entry name" value="Glycosidases"/>
    <property type="match status" value="1"/>
</dbReference>
<evidence type="ECO:0000256" key="1">
    <source>
        <dbReference type="ARBA" id="ARBA00001231"/>
    </source>
</evidence>
<dbReference type="Pfam" id="PF00728">
    <property type="entry name" value="Glyco_hydro_20"/>
    <property type="match status" value="1"/>
</dbReference>
<dbReference type="InterPro" id="IPR017853">
    <property type="entry name" value="GH"/>
</dbReference>
<dbReference type="SUPFAM" id="SSF51445">
    <property type="entry name" value="(Trans)glycosidases"/>
    <property type="match status" value="1"/>
</dbReference>
<evidence type="ECO:0000313" key="11">
    <source>
        <dbReference type="EMBL" id="WNL54692.1"/>
    </source>
</evidence>
<dbReference type="PIRSF" id="PIRSF001093">
    <property type="entry name" value="B-hxosamndse_ab_euk"/>
    <property type="match status" value="1"/>
</dbReference>
<evidence type="ECO:0000256" key="4">
    <source>
        <dbReference type="ARBA" id="ARBA00023180"/>
    </source>
</evidence>
<keyword evidence="4" id="KW-0325">Glycoprotein</keyword>
<dbReference type="InterPro" id="IPR029019">
    <property type="entry name" value="HEX_eukaryotic_N"/>
</dbReference>
<dbReference type="GO" id="GO:0004563">
    <property type="term" value="F:beta-N-acetylhexosaminidase activity"/>
    <property type="evidence" value="ECO:0007669"/>
    <property type="project" value="UniProtKB-EC"/>
</dbReference>
<dbReference type="GO" id="GO:0016020">
    <property type="term" value="C:membrane"/>
    <property type="evidence" value="ECO:0007669"/>
    <property type="project" value="TreeGrafter"/>
</dbReference>
<keyword evidence="5 6" id="KW-0326">Glycosidase</keyword>
<feature type="signal peptide" evidence="8">
    <location>
        <begin position="1"/>
        <end position="18"/>
    </location>
</feature>
<keyword evidence="3 6" id="KW-0378">Hydrolase</keyword>
<comment type="similarity">
    <text evidence="2 6">Belongs to the glycosyl hydrolase 20 family.</text>
</comment>
<dbReference type="InterPro" id="IPR015883">
    <property type="entry name" value="Glyco_hydro_20_cat"/>
</dbReference>
<dbReference type="GO" id="GO:0005764">
    <property type="term" value="C:lysosome"/>
    <property type="evidence" value="ECO:0007669"/>
    <property type="project" value="TreeGrafter"/>
</dbReference>
<dbReference type="GO" id="GO:0005975">
    <property type="term" value="P:carbohydrate metabolic process"/>
    <property type="evidence" value="ECO:0007669"/>
    <property type="project" value="InterPro"/>
</dbReference>
<organism evidence="11">
    <name type="scientific">Tetranychus cinnabarinus</name>
    <name type="common">Carmine spider mite</name>
    <name type="synonym">Acarus cinnabarinus</name>
    <dbReference type="NCBI Taxonomy" id="93129"/>
    <lineage>
        <taxon>Eukaryota</taxon>
        <taxon>Metazoa</taxon>
        <taxon>Ecdysozoa</taxon>
        <taxon>Arthropoda</taxon>
        <taxon>Chelicerata</taxon>
        <taxon>Arachnida</taxon>
        <taxon>Acari</taxon>
        <taxon>Acariformes</taxon>
        <taxon>Trombidiformes</taxon>
        <taxon>Prostigmata</taxon>
        <taxon>Eleutherengona</taxon>
        <taxon>Raphignathae</taxon>
        <taxon>Tetranychoidea</taxon>
        <taxon>Tetranychidae</taxon>
        <taxon>Tetranychus</taxon>
    </lineage>
</organism>
<dbReference type="GO" id="GO:0030203">
    <property type="term" value="P:glycosaminoglycan metabolic process"/>
    <property type="evidence" value="ECO:0007669"/>
    <property type="project" value="TreeGrafter"/>
</dbReference>
<dbReference type="AlphaFoldDB" id="A0AA96J0N1"/>
<dbReference type="PANTHER" id="PTHR22600">
    <property type="entry name" value="BETA-HEXOSAMINIDASE"/>
    <property type="match status" value="1"/>
</dbReference>
<dbReference type="Gene3D" id="3.30.379.10">
    <property type="entry name" value="Chitobiase/beta-hexosaminidase domain 2-like"/>
    <property type="match status" value="1"/>
</dbReference>
<dbReference type="SUPFAM" id="SSF55545">
    <property type="entry name" value="beta-N-acetylhexosaminidase-like domain"/>
    <property type="match status" value="1"/>
</dbReference>
<dbReference type="PRINTS" id="PR00738">
    <property type="entry name" value="GLHYDRLASE20"/>
</dbReference>
<reference evidence="11" key="1">
    <citation type="submission" date="2023-08" db="EMBL/GenBank/DDBJ databases">
        <authorList>
            <person name="Liu M."/>
        </authorList>
    </citation>
    <scope>NUCLEOTIDE SEQUENCE</scope>
</reference>